<evidence type="ECO:0000256" key="7">
    <source>
        <dbReference type="ARBA" id="ARBA00022989"/>
    </source>
</evidence>
<dbReference type="GO" id="GO:0015292">
    <property type="term" value="F:uniporter activity"/>
    <property type="evidence" value="ECO:0007669"/>
    <property type="project" value="TreeGrafter"/>
</dbReference>
<evidence type="ECO:0000256" key="1">
    <source>
        <dbReference type="ARBA" id="ARBA00004141"/>
    </source>
</evidence>
<organism evidence="12 13">
    <name type="scientific">Vigna unguiculata</name>
    <name type="common">Cowpea</name>
    <dbReference type="NCBI Taxonomy" id="3917"/>
    <lineage>
        <taxon>Eukaryota</taxon>
        <taxon>Viridiplantae</taxon>
        <taxon>Streptophyta</taxon>
        <taxon>Embryophyta</taxon>
        <taxon>Tracheophyta</taxon>
        <taxon>Spermatophyta</taxon>
        <taxon>Magnoliopsida</taxon>
        <taxon>eudicotyledons</taxon>
        <taxon>Gunneridae</taxon>
        <taxon>Pentapetalae</taxon>
        <taxon>rosids</taxon>
        <taxon>fabids</taxon>
        <taxon>Fabales</taxon>
        <taxon>Fabaceae</taxon>
        <taxon>Papilionoideae</taxon>
        <taxon>50 kb inversion clade</taxon>
        <taxon>NPAAA clade</taxon>
        <taxon>indigoferoid/millettioid clade</taxon>
        <taxon>Phaseoleae</taxon>
        <taxon>Vigna</taxon>
    </lineage>
</organism>
<feature type="transmembrane region" description="Helical" evidence="10">
    <location>
        <begin position="217"/>
        <end position="237"/>
    </location>
</feature>
<reference evidence="12 13" key="1">
    <citation type="submission" date="2019-04" db="EMBL/GenBank/DDBJ databases">
        <title>An improved genome assembly and genetic linkage map for asparagus bean, Vigna unguiculata ssp. sesquipedialis.</title>
        <authorList>
            <person name="Xia Q."/>
            <person name="Zhang R."/>
            <person name="Dong Y."/>
        </authorList>
    </citation>
    <scope>NUCLEOTIDE SEQUENCE [LARGE SCALE GENOMIC DNA]</scope>
    <source>
        <tissue evidence="12">Leaf</tissue>
    </source>
</reference>
<evidence type="ECO:0000256" key="5">
    <source>
        <dbReference type="ARBA" id="ARBA00022692"/>
    </source>
</evidence>
<keyword evidence="6" id="KW-0106">Calcium</keyword>
<evidence type="ECO:0000256" key="9">
    <source>
        <dbReference type="ARBA" id="ARBA00023136"/>
    </source>
</evidence>
<sequence>MAFKKTLAQRLLNITKISNYRISSAAVRSPNPAKPDIAPDPGDSGIFRRFLHKRPVFSSELQQPASDSILHRLREMDIARSRIRLDGLTPPEKREVEAKDVKKVLRAVQIETVKSKLRKIPESCISYSEFMRMCTEGCSDPEQARNMAQMLDDSASVIILGDVVFLRPEQVAKTIQTILPIPAGEKMNESARKELEGMEKIKEAIDERAKTLVRRELWAGLGFLLAQTLGFMRLTFWELTWDVMEPICFYVTSMYFMAGYTFFLRTSKEPCFEGFYQSRFSSQQKRLIKLHSFDIARYNELKAALPSPPSSDDQIHTSFVIQPIQQFHKKL</sequence>
<dbReference type="Pfam" id="PF04678">
    <property type="entry name" value="MCU"/>
    <property type="match status" value="1"/>
</dbReference>
<dbReference type="GO" id="GO:0051560">
    <property type="term" value="P:mitochondrial calcium ion homeostasis"/>
    <property type="evidence" value="ECO:0007669"/>
    <property type="project" value="InterPro"/>
</dbReference>
<evidence type="ECO:0000313" key="12">
    <source>
        <dbReference type="EMBL" id="QCD81722.1"/>
    </source>
</evidence>
<comment type="subcellular location">
    <subcellularLocation>
        <location evidence="1">Membrane</location>
        <topology evidence="1">Multi-pass membrane protein</topology>
    </subcellularLocation>
</comment>
<dbReference type="AlphaFoldDB" id="A0A4D6KW78"/>
<comment type="similarity">
    <text evidence="2">Belongs to the MCU (TC 1.A.77) family.</text>
</comment>
<name>A0A4D6KW78_VIGUN</name>
<gene>
    <name evidence="12" type="ORF">DEO72_LG2g2052</name>
</gene>
<evidence type="ECO:0000256" key="8">
    <source>
        <dbReference type="ARBA" id="ARBA00023065"/>
    </source>
</evidence>
<dbReference type="InterPro" id="IPR039055">
    <property type="entry name" value="MCU_fam"/>
</dbReference>
<dbReference type="PANTHER" id="PTHR13462">
    <property type="entry name" value="CALCIUM UNIPORTER PROTEIN, MITOCHONDRIAL"/>
    <property type="match status" value="1"/>
</dbReference>
<protein>
    <submittedName>
        <fullName evidence="12">Protein MA</fullName>
    </submittedName>
</protein>
<keyword evidence="4" id="KW-0109">Calcium transport</keyword>
<keyword evidence="8" id="KW-0406">Ion transport</keyword>
<keyword evidence="3" id="KW-0813">Transport</keyword>
<dbReference type="Proteomes" id="UP000501690">
    <property type="component" value="Linkage Group LG2"/>
</dbReference>
<dbReference type="GO" id="GO:0036444">
    <property type="term" value="P:calcium import into the mitochondrion"/>
    <property type="evidence" value="ECO:0007669"/>
    <property type="project" value="TreeGrafter"/>
</dbReference>
<feature type="transmembrane region" description="Helical" evidence="10">
    <location>
        <begin position="243"/>
        <end position="263"/>
    </location>
</feature>
<evidence type="ECO:0000259" key="11">
    <source>
        <dbReference type="Pfam" id="PF04678"/>
    </source>
</evidence>
<feature type="domain" description="Calcium uniporter protein C-terminal" evidence="11">
    <location>
        <begin position="142"/>
        <end position="301"/>
    </location>
</feature>
<dbReference type="EMBL" id="CP039346">
    <property type="protein sequence ID" value="QCD81722.1"/>
    <property type="molecule type" value="Genomic_DNA"/>
</dbReference>
<dbReference type="Gramene" id="Vigun03g269200.1.v1.2">
    <property type="protein sequence ID" value="Vigun03g269200.1.v1.2"/>
    <property type="gene ID" value="Vigun03g269200.v1.2"/>
</dbReference>
<accession>A0A4D6KW78</accession>
<keyword evidence="7 10" id="KW-1133">Transmembrane helix</keyword>
<evidence type="ECO:0000256" key="2">
    <source>
        <dbReference type="ARBA" id="ARBA00005653"/>
    </source>
</evidence>
<evidence type="ECO:0000313" key="13">
    <source>
        <dbReference type="Proteomes" id="UP000501690"/>
    </source>
</evidence>
<evidence type="ECO:0000256" key="10">
    <source>
        <dbReference type="SAM" id="Phobius"/>
    </source>
</evidence>
<dbReference type="GO" id="GO:0005262">
    <property type="term" value="F:calcium channel activity"/>
    <property type="evidence" value="ECO:0007669"/>
    <property type="project" value="TreeGrafter"/>
</dbReference>
<evidence type="ECO:0000256" key="4">
    <source>
        <dbReference type="ARBA" id="ARBA00022568"/>
    </source>
</evidence>
<dbReference type="OrthoDB" id="278338at2759"/>
<keyword evidence="9 10" id="KW-0472">Membrane</keyword>
<proteinExistence type="inferred from homology"/>
<evidence type="ECO:0000256" key="6">
    <source>
        <dbReference type="ARBA" id="ARBA00022837"/>
    </source>
</evidence>
<dbReference type="PANTHER" id="PTHR13462:SF31">
    <property type="entry name" value="CALCIUM UNIPORTER PROTEIN 1, MITOCHONDRIAL"/>
    <property type="match status" value="1"/>
</dbReference>
<dbReference type="InterPro" id="IPR006769">
    <property type="entry name" value="MCU_C"/>
</dbReference>
<keyword evidence="5 10" id="KW-0812">Transmembrane</keyword>
<evidence type="ECO:0000256" key="3">
    <source>
        <dbReference type="ARBA" id="ARBA00022448"/>
    </source>
</evidence>
<dbReference type="GO" id="GO:1990246">
    <property type="term" value="C:uniplex complex"/>
    <property type="evidence" value="ECO:0007669"/>
    <property type="project" value="TreeGrafter"/>
</dbReference>
<keyword evidence="13" id="KW-1185">Reference proteome</keyword>